<dbReference type="GO" id="GO:0016829">
    <property type="term" value="F:lyase activity"/>
    <property type="evidence" value="ECO:0007669"/>
    <property type="project" value="InterPro"/>
</dbReference>
<dbReference type="eggNOG" id="COG3349">
    <property type="taxonomic scope" value="Bacteria"/>
</dbReference>
<protein>
    <submittedName>
        <fullName evidence="1">Acetoacetate decarboxylase</fullName>
    </submittedName>
</protein>
<dbReference type="InterPro" id="IPR010451">
    <property type="entry name" value="Acetoacetate_decarboxylase"/>
</dbReference>
<dbReference type="Gene3D" id="2.40.400.10">
    <property type="entry name" value="Acetoacetate decarboxylase-like"/>
    <property type="match status" value="1"/>
</dbReference>
<dbReference type="InterPro" id="IPR050703">
    <property type="entry name" value="Flavin_MAO"/>
</dbReference>
<organism evidence="1 2">
    <name type="scientific">Deinococcus maricopensis (strain DSM 21211 / LMG 22137 / NRRL B-23946 / LB-34)</name>
    <dbReference type="NCBI Taxonomy" id="709986"/>
    <lineage>
        <taxon>Bacteria</taxon>
        <taxon>Thermotogati</taxon>
        <taxon>Deinococcota</taxon>
        <taxon>Deinococci</taxon>
        <taxon>Deinococcales</taxon>
        <taxon>Deinococcaceae</taxon>
        <taxon>Deinococcus</taxon>
    </lineage>
</organism>
<dbReference type="KEGG" id="dmr:Deima_2193"/>
<reference evidence="2" key="2">
    <citation type="submission" date="2011-01" db="EMBL/GenBank/DDBJ databases">
        <title>The complete genome of Deinococcus maricopensis DSM 21211.</title>
        <authorList>
            <consortium name="US DOE Joint Genome Institute (JGI-PGF)"/>
            <person name="Lucas S."/>
            <person name="Copeland A."/>
            <person name="Lapidus A."/>
            <person name="Goodwin L."/>
            <person name="Pitluck S."/>
            <person name="Kyrpides N."/>
            <person name="Mavromatis K."/>
            <person name="Pagani I."/>
            <person name="Ivanova N."/>
            <person name="Ovchinnikova G."/>
            <person name="Zeytun A."/>
            <person name="Detter J.C."/>
            <person name="Han C."/>
            <person name="Land M."/>
            <person name="Hauser L."/>
            <person name="Markowitz V."/>
            <person name="Cheng J.-F."/>
            <person name="Hugenholtz P."/>
            <person name="Woyke T."/>
            <person name="Wu D."/>
            <person name="Pukall R."/>
            <person name="Gehrich-Schroeter G."/>
            <person name="Brambilla E."/>
            <person name="Klenk H.-P."/>
            <person name="Eisen J.A."/>
        </authorList>
    </citation>
    <scope>NUCLEOTIDE SEQUENCE [LARGE SCALE GENOMIC DNA]</scope>
    <source>
        <strain evidence="2">DSM 21211 / LMG 22137 / NRRL B-23946 / LB-34</strain>
    </source>
</reference>
<dbReference type="OrthoDB" id="220163at2"/>
<dbReference type="Pfam" id="PF06314">
    <property type="entry name" value="ADC"/>
    <property type="match status" value="1"/>
</dbReference>
<dbReference type="PANTHER" id="PTHR43563:SF1">
    <property type="entry name" value="AMINE OXIDASE [FLAVIN-CONTAINING] B"/>
    <property type="match status" value="1"/>
</dbReference>
<accession>E8U9U4</accession>
<dbReference type="Proteomes" id="UP000008635">
    <property type="component" value="Chromosome"/>
</dbReference>
<dbReference type="eggNOG" id="COG0665">
    <property type="taxonomic scope" value="Bacteria"/>
</dbReference>
<dbReference type="Pfam" id="PF13450">
    <property type="entry name" value="NAD_binding_8"/>
    <property type="match status" value="1"/>
</dbReference>
<dbReference type="AlphaFoldDB" id="E8U9U4"/>
<dbReference type="InterPro" id="IPR036188">
    <property type="entry name" value="FAD/NAD-bd_sf"/>
</dbReference>
<evidence type="ECO:0000313" key="2">
    <source>
        <dbReference type="Proteomes" id="UP000008635"/>
    </source>
</evidence>
<dbReference type="HOGENOM" id="CLU_010966_0_0_0"/>
<proteinExistence type="predicted"/>
<dbReference type="InterPro" id="IPR023375">
    <property type="entry name" value="ADC_dom_sf"/>
</dbReference>
<dbReference type="PANTHER" id="PTHR43563">
    <property type="entry name" value="AMINE OXIDASE"/>
    <property type="match status" value="1"/>
</dbReference>
<gene>
    <name evidence="1" type="ordered locus">Deima_2193</name>
</gene>
<dbReference type="SUPFAM" id="SSF160104">
    <property type="entry name" value="Acetoacetate decarboxylase-like"/>
    <property type="match status" value="1"/>
</dbReference>
<dbReference type="EMBL" id="CP002454">
    <property type="protein sequence ID" value="ADV67833.1"/>
    <property type="molecule type" value="Genomic_DNA"/>
</dbReference>
<dbReference type="STRING" id="709986.Deima_2193"/>
<dbReference type="SUPFAM" id="SSF51905">
    <property type="entry name" value="FAD/NAD(P)-binding domain"/>
    <property type="match status" value="2"/>
</dbReference>
<dbReference type="RefSeq" id="WP_013557338.1">
    <property type="nucleotide sequence ID" value="NC_014958.1"/>
</dbReference>
<keyword evidence="2" id="KW-1185">Reference proteome</keyword>
<sequence length="1034" mass="113306">MTNRPPYLYSGGNVLMHSPLHLGQADMTGFFVRGDLNKLQATVDATLNAVPGAGPFRVLSPYVLLTFTRVAHANSTHPTDEAKGWITETDIVTWVAVARMRGEQVDGVYLYPCHIWVDDAMALINGRELFGYPKDLCQYEMPAPGTQPERYAVTVKGFDVFAPTTEIAWHPLLEVVRTEGSGGRPVHNFFELVREAFEVLHALPGGLNPDLHCWEQILEMLLSPQVGQLFLKQFPDSAGERAVYQAVVLSPAVVGAVDGGALLGGAYTCTLHPVASFPLADTLGLALGPQEAMLPFQLRFDFTVMPGEELAVNTGVREKIAVLGGGVGAMSAVYHLTSQLGWQDRYDITVYQMGWRLGGKGASGRNANAGQRIEEHGLHIWFGFYENAFRMIQDAYATLNRPAGAPLATWEDAFKPQDYIVLAEQVADRWVPWPLVFPRLPGTPGDGGEGLMIADIVRVLLKAVEGWVTDATARKPCPHPSEPAERPGWLVGFAQRCVQAVEDCVRAVEEFVVDAACLTAALCTSIIGHLDGDATHDTVIDEALQGLRAWLEHCLTPHFDEDDELRRLYICIDLGLTTVAGMLRDGVVTGGFDVINDIDFKDWLRKHGASERYSVDSAPIRGFYDLVFAYEGGDYGRPNIEAGTLLRAMMRIGLSYRGAIMYKMQAGMGDTVFTPLYQLLRARGVKFRFFHKVEELRADGDAVGEVRLTRQADVVSGPDGYDPLVFVRGLGCWPSAPLTDQLLPAQADLLLQHDVNLESHWTNWPDVYRDAFGQDLPDVVLRRGVDFDRVIYGLSIGSVPHTCANLLPRSPKLQGAVDAVQTVATQAYQAWTNRDLAQLGWTDQPEGQSPVLSAFTEPYDTWAPMNQVLDKEVWPSGPDAPQAVSYFCSVFPVDAYPSATDHAFPGQCRDAAKASALNQVGTQLHALWTKAGTPGHFPWDWLCDPSGAQGEARFDAQYWRANVDPSERYVMSVVNSTRARVRADESGFVNLTLTGDWLHTGLNAGCVEAAVMAGMQASRAISGFPNTIPGDGDR</sequence>
<evidence type="ECO:0000313" key="1">
    <source>
        <dbReference type="EMBL" id="ADV67833.1"/>
    </source>
</evidence>
<reference evidence="1 2" key="1">
    <citation type="journal article" date="2011" name="Stand. Genomic Sci.">
        <title>Complete genome sequence of Deinococcus maricopensis type strain (LB-34).</title>
        <authorList>
            <person name="Pukall R."/>
            <person name="Zeytun A."/>
            <person name="Lucas S."/>
            <person name="Lapidus A."/>
            <person name="Hammon N."/>
            <person name="Deshpande S."/>
            <person name="Nolan M."/>
            <person name="Cheng J.F."/>
            <person name="Pitluck S."/>
            <person name="Liolios K."/>
            <person name="Pagani I."/>
            <person name="Mikhailova N."/>
            <person name="Ivanova N."/>
            <person name="Mavromatis K."/>
            <person name="Pati A."/>
            <person name="Tapia R."/>
            <person name="Han C."/>
            <person name="Goodwin L."/>
            <person name="Chen A."/>
            <person name="Palaniappan K."/>
            <person name="Land M."/>
            <person name="Hauser L."/>
            <person name="Chang Y.J."/>
            <person name="Jeffries C.D."/>
            <person name="Brambilla E.M."/>
            <person name="Rohde M."/>
            <person name="Goker M."/>
            <person name="Detter J.C."/>
            <person name="Woyke T."/>
            <person name="Bristow J."/>
            <person name="Eisen J.A."/>
            <person name="Markowitz V."/>
            <person name="Hugenholtz P."/>
            <person name="Kyrpides N.C."/>
            <person name="Klenk H.P."/>
        </authorList>
    </citation>
    <scope>NUCLEOTIDE SEQUENCE [LARGE SCALE GENOMIC DNA]</scope>
    <source>
        <strain evidence="2">DSM 21211 / LMG 22137 / NRRL B-23946 / LB-34</strain>
    </source>
</reference>
<name>E8U9U4_DEIML</name>
<dbReference type="GO" id="GO:0016491">
    <property type="term" value="F:oxidoreductase activity"/>
    <property type="evidence" value="ECO:0007669"/>
    <property type="project" value="UniProtKB-ARBA"/>
</dbReference>